<dbReference type="Pfam" id="PF13472">
    <property type="entry name" value="Lipase_GDSL_2"/>
    <property type="match status" value="1"/>
</dbReference>
<dbReference type="InterPro" id="IPR036514">
    <property type="entry name" value="SGNH_hydro_sf"/>
</dbReference>
<comment type="caution">
    <text evidence="2">The sequence shown here is derived from an EMBL/GenBank/DDBJ whole genome shotgun (WGS) entry which is preliminary data.</text>
</comment>
<dbReference type="PANTHER" id="PTHR14209">
    <property type="entry name" value="ISOAMYL ACETATE-HYDROLYZING ESTERASE 1"/>
    <property type="match status" value="1"/>
</dbReference>
<sequence length="244" mass="27733">MAMVYKKFLMFGDSITEFAFNSRPSSGESPGDEFTLGAALTNVYTRKLAISQRGFAGYNSRWALKILPKILQNEPDIVIGYIFFGSNDSCAGGPQRVPEDEFESNLRKTVQMLKARSIKPIIVGPALYDGSKFEPSRQEETKAGYVRSNEGFIRYGKISASVGSKEHVPFLNLRAAMEREAGEDWKDLLVDGLHFNGRGYEIFYKELLQTIKDHYPEYHPDNMETKLPYWRDVKEDGSNLDQFL</sequence>
<protein>
    <recommendedName>
        <fullName evidence="1">SGNH hydrolase-type esterase domain-containing protein</fullName>
    </recommendedName>
</protein>
<dbReference type="AlphaFoldDB" id="A0A1Q3AI94"/>
<dbReference type="CDD" id="cd01838">
    <property type="entry name" value="Isoamyl_acetate_hydrolase_like"/>
    <property type="match status" value="1"/>
</dbReference>
<dbReference type="Proteomes" id="UP000187013">
    <property type="component" value="Unassembled WGS sequence"/>
</dbReference>
<dbReference type="PANTHER" id="PTHR14209:SF19">
    <property type="entry name" value="ISOAMYL ACETATE-HYDROLYZING ESTERASE 1 HOMOLOG"/>
    <property type="match status" value="1"/>
</dbReference>
<dbReference type="FunFam" id="3.40.50.1110:FF:000022">
    <property type="entry name" value="Isoamyl acetate-hydrolyzing esterase"/>
    <property type="match status" value="1"/>
</dbReference>
<proteinExistence type="predicted"/>
<evidence type="ECO:0000313" key="2">
    <source>
        <dbReference type="EMBL" id="GAV55436.1"/>
    </source>
</evidence>
<organism evidence="2 3">
    <name type="scientific">Zygosaccharomyces rouxii</name>
    <dbReference type="NCBI Taxonomy" id="4956"/>
    <lineage>
        <taxon>Eukaryota</taxon>
        <taxon>Fungi</taxon>
        <taxon>Dikarya</taxon>
        <taxon>Ascomycota</taxon>
        <taxon>Saccharomycotina</taxon>
        <taxon>Saccharomycetes</taxon>
        <taxon>Saccharomycetales</taxon>
        <taxon>Saccharomycetaceae</taxon>
        <taxon>Zygosaccharomyces</taxon>
    </lineage>
</organism>
<reference evidence="2 3" key="1">
    <citation type="submission" date="2016-08" db="EMBL/GenBank/DDBJ databases">
        <title>Draft genome sequence of allopolyploid Zygosaccharomyces rouxii.</title>
        <authorList>
            <person name="Watanabe J."/>
            <person name="Uehara K."/>
            <person name="Mogi Y."/>
            <person name="Tsukioka Y."/>
        </authorList>
    </citation>
    <scope>NUCLEOTIDE SEQUENCE [LARGE SCALE GENOMIC DNA]</scope>
    <source>
        <strain evidence="2 3">NBRC 110957</strain>
    </source>
</reference>
<dbReference type="SUPFAM" id="SSF52266">
    <property type="entry name" value="SGNH hydrolase"/>
    <property type="match status" value="1"/>
</dbReference>
<gene>
    <name evidence="2" type="ORF">ZYGR_0AV00670</name>
</gene>
<evidence type="ECO:0000259" key="1">
    <source>
        <dbReference type="Pfam" id="PF13472"/>
    </source>
</evidence>
<feature type="domain" description="SGNH hydrolase-type esterase" evidence="1">
    <location>
        <begin position="11"/>
        <end position="202"/>
    </location>
</feature>
<dbReference type="InterPro" id="IPR045136">
    <property type="entry name" value="Iah1-like"/>
</dbReference>
<dbReference type="InterPro" id="IPR013830">
    <property type="entry name" value="SGNH_hydro"/>
</dbReference>
<dbReference type="OrthoDB" id="671439at2759"/>
<dbReference type="Gene3D" id="3.40.50.1110">
    <property type="entry name" value="SGNH hydrolase"/>
    <property type="match status" value="1"/>
</dbReference>
<dbReference type="EMBL" id="BDGX01000048">
    <property type="protein sequence ID" value="GAV55436.1"/>
    <property type="molecule type" value="Genomic_DNA"/>
</dbReference>
<accession>A0A1Q3AI94</accession>
<name>A0A1Q3AI94_ZYGRO</name>
<evidence type="ECO:0000313" key="3">
    <source>
        <dbReference type="Proteomes" id="UP000187013"/>
    </source>
</evidence>